<name>A0AAD7IUX3_9AGAR</name>
<dbReference type="EMBL" id="JARJLG010000080">
    <property type="protein sequence ID" value="KAJ7751007.1"/>
    <property type="molecule type" value="Genomic_DNA"/>
</dbReference>
<feature type="domain" description="PI-PLC Y-box" evidence="2">
    <location>
        <begin position="251"/>
        <end position="365"/>
    </location>
</feature>
<protein>
    <recommendedName>
        <fullName evidence="1">Phosphoinositide phospholipase C</fullName>
        <ecNumber evidence="1">3.1.4.11</ecNumber>
    </recommendedName>
</protein>
<gene>
    <name evidence="3" type="ORF">DFH07DRAFT_1034015</name>
</gene>
<evidence type="ECO:0000313" key="4">
    <source>
        <dbReference type="Proteomes" id="UP001215280"/>
    </source>
</evidence>
<proteinExistence type="predicted"/>
<dbReference type="AlphaFoldDB" id="A0AAD7IUX3"/>
<dbReference type="Gene3D" id="2.60.40.150">
    <property type="entry name" value="C2 domain"/>
    <property type="match status" value="1"/>
</dbReference>
<dbReference type="InterPro" id="IPR035892">
    <property type="entry name" value="C2_domain_sf"/>
</dbReference>
<dbReference type="PANTHER" id="PTHR10336:SF169">
    <property type="entry name" value="PHOSPHOINOSITIDE PHOSPHOLIPASE C"/>
    <property type="match status" value="1"/>
</dbReference>
<dbReference type="InterPro" id="IPR000909">
    <property type="entry name" value="PLipase_C_PInositol-sp_X_dom"/>
</dbReference>
<evidence type="ECO:0000259" key="2">
    <source>
        <dbReference type="PROSITE" id="PS50008"/>
    </source>
</evidence>
<dbReference type="Pfam" id="PF00388">
    <property type="entry name" value="PI-PLC-X"/>
    <property type="match status" value="1"/>
</dbReference>
<accession>A0AAD7IUX3</accession>
<dbReference type="GO" id="GO:0016042">
    <property type="term" value="P:lipid catabolic process"/>
    <property type="evidence" value="ECO:0007669"/>
    <property type="project" value="UniProtKB-KW"/>
</dbReference>
<dbReference type="Pfam" id="PF00387">
    <property type="entry name" value="PI-PLC-Y"/>
    <property type="match status" value="1"/>
</dbReference>
<organism evidence="3 4">
    <name type="scientific">Mycena maculata</name>
    <dbReference type="NCBI Taxonomy" id="230809"/>
    <lineage>
        <taxon>Eukaryota</taxon>
        <taxon>Fungi</taxon>
        <taxon>Dikarya</taxon>
        <taxon>Basidiomycota</taxon>
        <taxon>Agaricomycotina</taxon>
        <taxon>Agaricomycetes</taxon>
        <taxon>Agaricomycetidae</taxon>
        <taxon>Agaricales</taxon>
        <taxon>Marasmiineae</taxon>
        <taxon>Mycenaceae</taxon>
        <taxon>Mycena</taxon>
    </lineage>
</organism>
<dbReference type="SMART" id="SM00148">
    <property type="entry name" value="PLCXc"/>
    <property type="match status" value="1"/>
</dbReference>
<dbReference type="CDD" id="cd00275">
    <property type="entry name" value="C2_PLC_like"/>
    <property type="match status" value="1"/>
</dbReference>
<evidence type="ECO:0000256" key="1">
    <source>
        <dbReference type="RuleBase" id="RU361133"/>
    </source>
</evidence>
<dbReference type="InterPro" id="IPR001711">
    <property type="entry name" value="PLipase_C_Pinositol-sp_Y"/>
</dbReference>
<evidence type="ECO:0000313" key="3">
    <source>
        <dbReference type="EMBL" id="KAJ7751007.1"/>
    </source>
</evidence>
<dbReference type="PROSITE" id="PS50007">
    <property type="entry name" value="PIPLC_X_DOMAIN"/>
    <property type="match status" value="1"/>
</dbReference>
<keyword evidence="1" id="KW-0443">Lipid metabolism</keyword>
<dbReference type="PANTHER" id="PTHR10336">
    <property type="entry name" value="PHOSPHOINOSITIDE-SPECIFIC PHOSPHOLIPASE C FAMILY PROTEIN"/>
    <property type="match status" value="1"/>
</dbReference>
<keyword evidence="1" id="KW-0378">Hydrolase</keyword>
<dbReference type="InterPro" id="IPR001192">
    <property type="entry name" value="PI-PLC_fam"/>
</dbReference>
<dbReference type="Gene3D" id="3.20.20.190">
    <property type="entry name" value="Phosphatidylinositol (PI) phosphodiesterase"/>
    <property type="match status" value="1"/>
</dbReference>
<keyword evidence="4" id="KW-1185">Reference proteome</keyword>
<dbReference type="PRINTS" id="PR00390">
    <property type="entry name" value="PHPHLIPASEC"/>
</dbReference>
<keyword evidence="1" id="KW-0442">Lipid degradation</keyword>
<dbReference type="SUPFAM" id="SSF49562">
    <property type="entry name" value="C2 domain (Calcium/lipid-binding domain, CaLB)"/>
    <property type="match status" value="1"/>
</dbReference>
<dbReference type="InterPro" id="IPR017946">
    <property type="entry name" value="PLC-like_Pdiesterase_TIM-brl"/>
</dbReference>
<dbReference type="GO" id="GO:0051209">
    <property type="term" value="P:release of sequestered calcium ion into cytosol"/>
    <property type="evidence" value="ECO:0007669"/>
    <property type="project" value="TreeGrafter"/>
</dbReference>
<comment type="caution">
    <text evidence="3">The sequence shown here is derived from an EMBL/GenBank/DDBJ whole genome shotgun (WGS) entry which is preliminary data.</text>
</comment>
<dbReference type="PROSITE" id="PS50008">
    <property type="entry name" value="PIPLC_Y_DOMAIN"/>
    <property type="match status" value="1"/>
</dbReference>
<reference evidence="3" key="1">
    <citation type="submission" date="2023-03" db="EMBL/GenBank/DDBJ databases">
        <title>Massive genome expansion in bonnet fungi (Mycena s.s.) driven by repeated elements and novel gene families across ecological guilds.</title>
        <authorList>
            <consortium name="Lawrence Berkeley National Laboratory"/>
            <person name="Harder C.B."/>
            <person name="Miyauchi S."/>
            <person name="Viragh M."/>
            <person name="Kuo A."/>
            <person name="Thoen E."/>
            <person name="Andreopoulos B."/>
            <person name="Lu D."/>
            <person name="Skrede I."/>
            <person name="Drula E."/>
            <person name="Henrissat B."/>
            <person name="Morin E."/>
            <person name="Kohler A."/>
            <person name="Barry K."/>
            <person name="LaButti K."/>
            <person name="Morin E."/>
            <person name="Salamov A."/>
            <person name="Lipzen A."/>
            <person name="Mereny Z."/>
            <person name="Hegedus B."/>
            <person name="Baldrian P."/>
            <person name="Stursova M."/>
            <person name="Weitz H."/>
            <person name="Taylor A."/>
            <person name="Grigoriev I.V."/>
            <person name="Nagy L.G."/>
            <person name="Martin F."/>
            <person name="Kauserud H."/>
        </authorList>
    </citation>
    <scope>NUCLEOTIDE SEQUENCE</scope>
    <source>
        <strain evidence="3">CBHHK188m</strain>
    </source>
</reference>
<dbReference type="GO" id="GO:0048015">
    <property type="term" value="P:phosphatidylinositol-mediated signaling"/>
    <property type="evidence" value="ECO:0007669"/>
    <property type="project" value="TreeGrafter"/>
</dbReference>
<sequence>MANSQDIELKGQMADEYHVETLHNVHPPKNAPRLSEDIKNYIQAQKQSPEDILRLPVVGPPPVDDSFPLTHYFISSSHNTYLMSRQLIGRASPASYPHVLSRNARCVEIDVWPSHQGLVVTHGYTFTKSVTFEAVCVAIADALGPDDWPVMVSLECHVDPKGQAELVRILKSAWGSKLVDRRLEGVDDATVAPRDFRGRILLMVEYYAAPMEGTGLVEAQEGSSESELEEEDGDVMIRVSKSEKAKISEELAALGYYARSMKPAKGWFTEKISDPLHVLINISESTCGALLPAALPQLIAHGEAHMRRIFPRGTRIESGNMQPLPFWRSGAHITALNWQTYDLGLQLNEGMFVGTPGWVLKPAHLVGRAEAPGGRCTLVGEVVGISALPPPKGHESGKAFKAYVHAELFHAQQDQTWDSGKIEAHGLPGDGADVMWNERFEWTYEADELAFLRLTVRRSELLGHEELAVFCARLDHLQEGLRFVRMLDMKGKNSGATLLVDFSRSLAN</sequence>
<dbReference type="Proteomes" id="UP001215280">
    <property type="component" value="Unassembled WGS sequence"/>
</dbReference>
<dbReference type="SUPFAM" id="SSF51695">
    <property type="entry name" value="PLC-like phosphodiesterases"/>
    <property type="match status" value="1"/>
</dbReference>
<dbReference type="GO" id="GO:0004435">
    <property type="term" value="F:phosphatidylinositol-4,5-bisphosphate phospholipase C activity"/>
    <property type="evidence" value="ECO:0007669"/>
    <property type="project" value="UniProtKB-EC"/>
</dbReference>
<comment type="catalytic activity">
    <reaction evidence="1">
        <text>a 1,2-diacyl-sn-glycero-3-phospho-(1D-myo-inositol-4,5-bisphosphate) + H2O = 1D-myo-inositol 1,4,5-trisphosphate + a 1,2-diacyl-sn-glycerol + H(+)</text>
        <dbReference type="Rhea" id="RHEA:33179"/>
        <dbReference type="ChEBI" id="CHEBI:15377"/>
        <dbReference type="ChEBI" id="CHEBI:15378"/>
        <dbReference type="ChEBI" id="CHEBI:17815"/>
        <dbReference type="ChEBI" id="CHEBI:58456"/>
        <dbReference type="ChEBI" id="CHEBI:203600"/>
        <dbReference type="EC" id="3.1.4.11"/>
    </reaction>
</comment>
<dbReference type="SMART" id="SM00149">
    <property type="entry name" value="PLCYc"/>
    <property type="match status" value="1"/>
</dbReference>
<dbReference type="EC" id="3.1.4.11" evidence="1"/>